<gene>
    <name evidence="7" type="ORF">Ctob_011454</name>
</gene>
<dbReference type="InterPro" id="IPR051559">
    <property type="entry name" value="HIF_prolyl_hydroxylases"/>
</dbReference>
<dbReference type="InterPro" id="IPR044862">
    <property type="entry name" value="Pro_4_hyd_alph_FE2OG_OXY"/>
</dbReference>
<proteinExistence type="predicted"/>
<keyword evidence="2" id="KW-0847">Vitamin C</keyword>
<dbReference type="PANTHER" id="PTHR12907">
    <property type="entry name" value="EGL NINE HOMOLOG-RELATED"/>
    <property type="match status" value="1"/>
</dbReference>
<dbReference type="EMBL" id="JWZX01002166">
    <property type="protein sequence ID" value="KOO30779.1"/>
    <property type="molecule type" value="Genomic_DNA"/>
</dbReference>
<dbReference type="Pfam" id="PF13640">
    <property type="entry name" value="2OG-FeII_Oxy_3"/>
    <property type="match status" value="1"/>
</dbReference>
<dbReference type="InterPro" id="IPR006620">
    <property type="entry name" value="Pro_4_hyd_alph"/>
</dbReference>
<dbReference type="Gene3D" id="2.60.120.620">
    <property type="entry name" value="q2cbj1_9rhob like domain"/>
    <property type="match status" value="1"/>
</dbReference>
<organism evidence="7 8">
    <name type="scientific">Chrysochromulina tobinii</name>
    <dbReference type="NCBI Taxonomy" id="1460289"/>
    <lineage>
        <taxon>Eukaryota</taxon>
        <taxon>Haptista</taxon>
        <taxon>Haptophyta</taxon>
        <taxon>Prymnesiophyceae</taxon>
        <taxon>Prymnesiales</taxon>
        <taxon>Chrysochromulinaceae</taxon>
        <taxon>Chrysochromulina</taxon>
    </lineage>
</organism>
<evidence type="ECO:0000256" key="4">
    <source>
        <dbReference type="ARBA" id="ARBA00023002"/>
    </source>
</evidence>
<dbReference type="GO" id="GO:0008198">
    <property type="term" value="F:ferrous iron binding"/>
    <property type="evidence" value="ECO:0007669"/>
    <property type="project" value="TreeGrafter"/>
</dbReference>
<name>A0A0M0JW27_9EUKA</name>
<dbReference type="PANTHER" id="PTHR12907:SF26">
    <property type="entry name" value="HIF PROLYL HYDROXYLASE, ISOFORM C"/>
    <property type="match status" value="1"/>
</dbReference>
<dbReference type="GO" id="GO:0031543">
    <property type="term" value="F:peptidyl-proline dioxygenase activity"/>
    <property type="evidence" value="ECO:0007669"/>
    <property type="project" value="TreeGrafter"/>
</dbReference>
<dbReference type="SUPFAM" id="SSF51197">
    <property type="entry name" value="Clavaminate synthase-like"/>
    <property type="match status" value="1"/>
</dbReference>
<feature type="domain" description="Prolyl 4-hydroxylase alpha subunit" evidence="6">
    <location>
        <begin position="208"/>
        <end position="406"/>
    </location>
</feature>
<evidence type="ECO:0000256" key="5">
    <source>
        <dbReference type="SAM" id="MobiDB-lite"/>
    </source>
</evidence>
<reference evidence="8" key="1">
    <citation type="journal article" date="2015" name="PLoS Genet.">
        <title>Genome Sequence and Transcriptome Analyses of Chrysochromulina tobin: Metabolic Tools for Enhanced Algal Fitness in the Prominent Order Prymnesiales (Haptophyceae).</title>
        <authorList>
            <person name="Hovde B.T."/>
            <person name="Deodato C.R."/>
            <person name="Hunsperger H.M."/>
            <person name="Ryken S.A."/>
            <person name="Yost W."/>
            <person name="Jha R.K."/>
            <person name="Patterson J."/>
            <person name="Monnat R.J. Jr."/>
            <person name="Barlow S.B."/>
            <person name="Starkenburg S.R."/>
            <person name="Cattolico R.A."/>
        </authorList>
    </citation>
    <scope>NUCLEOTIDE SEQUENCE</scope>
    <source>
        <strain evidence="8">CCMP291</strain>
    </source>
</reference>
<feature type="region of interest" description="Disordered" evidence="5">
    <location>
        <begin position="29"/>
        <end position="49"/>
    </location>
</feature>
<comment type="caution">
    <text evidence="7">The sequence shown here is derived from an EMBL/GenBank/DDBJ whole genome shotgun (WGS) entry which is preliminary data.</text>
</comment>
<evidence type="ECO:0000256" key="2">
    <source>
        <dbReference type="ARBA" id="ARBA00022896"/>
    </source>
</evidence>
<dbReference type="GO" id="GO:0031418">
    <property type="term" value="F:L-ascorbic acid binding"/>
    <property type="evidence" value="ECO:0007669"/>
    <property type="project" value="UniProtKB-KW"/>
</dbReference>
<accession>A0A0M0JW27</accession>
<comment type="cofactor">
    <cofactor evidence="1">
        <name>L-ascorbate</name>
        <dbReference type="ChEBI" id="CHEBI:38290"/>
    </cofactor>
</comment>
<keyword evidence="4" id="KW-0560">Oxidoreductase</keyword>
<dbReference type="GO" id="GO:0071456">
    <property type="term" value="P:cellular response to hypoxia"/>
    <property type="evidence" value="ECO:0007669"/>
    <property type="project" value="TreeGrafter"/>
</dbReference>
<protein>
    <recommendedName>
        <fullName evidence="6">Prolyl 4-hydroxylase alpha subunit domain-containing protein</fullName>
    </recommendedName>
</protein>
<keyword evidence="3" id="KW-0223">Dioxygenase</keyword>
<dbReference type="OrthoDB" id="76265at2759"/>
<keyword evidence="8" id="KW-1185">Reference proteome</keyword>
<sequence length="558" mass="61763">MSTHEQLTTRSAKRTVWRRRRCAQLAGALCDSRSPPTKPAPPGAIATTSNSDDELLQAPSLWLVCNEAGAQLHAGPNAMSTVLGHAPEGDVFEARLLDIACAWAKLEASEASRLLGLTAAYVCTSGAETSIRAFGGRDAWSGELWFEREPLGRVVHAHSPPKHAPPRGSASSLKRLKAMDGVKVEAAPPLRALETTLHADAIASLVDRGYVVVDHALPSALCRKLRAEMLSLEANDQMWNSRSYGADDEGSAHKHIHETQLDYKEVRRFAPTFARIEHDPSLIDQLRGCVPGLEQQLGTQHVRIQINAGHGGCYTMHTDQGSVGGSHGQILHVTALFYLNPDWQSLVYVHAEWQPGDGGELRVFPYPRPVEVIAPVEGRLVLFEPRMVHDVLPNYKKRFCFTLWCGVKGAASSHQIDHETLSRMELDPSLASAAAIAEAWRRREQRPLVYDETLPRVMRSLFLPEMRMCLVRMVHGDQELRAVTQSHHESAGREDMLYGIRAHHEAISKVNPAWALDLLRQLSAVETTHGEGYITAARGVVRLAELRDLAHRLGSWWI</sequence>
<dbReference type="SMART" id="SM00702">
    <property type="entry name" value="P4Hc"/>
    <property type="match status" value="1"/>
</dbReference>
<evidence type="ECO:0000256" key="1">
    <source>
        <dbReference type="ARBA" id="ARBA00001961"/>
    </source>
</evidence>
<evidence type="ECO:0000256" key="3">
    <source>
        <dbReference type="ARBA" id="ARBA00022964"/>
    </source>
</evidence>
<evidence type="ECO:0000313" key="7">
    <source>
        <dbReference type="EMBL" id="KOO30779.1"/>
    </source>
</evidence>
<evidence type="ECO:0000313" key="8">
    <source>
        <dbReference type="Proteomes" id="UP000037460"/>
    </source>
</evidence>
<evidence type="ECO:0000259" key="6">
    <source>
        <dbReference type="SMART" id="SM00702"/>
    </source>
</evidence>
<dbReference type="Proteomes" id="UP000037460">
    <property type="component" value="Unassembled WGS sequence"/>
</dbReference>
<dbReference type="AlphaFoldDB" id="A0A0M0JW27"/>